<sequence length="373" mass="39500">MIARHLPPIDNARMLARKVLVGALGTLSSPHHPDRYLELVDPLLVTAVTRARVTHVDRNVSGSVTFTVSPARPVRFEPGNHIPLSVTVDGVRHTRTYSPAYAPGASRDGSGPIVFTVGLHPDGIVSRYLHDHAEPGLVVELGEPAGDFVLPTPRAERLILIGGGSGITPVLSMLEGLVAEGHTGAVTFLYYARTPEHVPRREALEALGALPNVEVVLAYTRSGGGALEGRFDPAHLRAVAPWFADTPAYVCGPAGLVSRVRDVYARNDAENLVHVEEFTPPTYTVDPDDATGVISFASSGVVADNTGVTLLEHAESAGLTPEHGCRMGICHSCTAVRISGCTRDVRTGEVDAEPGTRIQICINAPVGDVAVDL</sequence>
<dbReference type="Gene3D" id="3.40.50.80">
    <property type="entry name" value="Nucleotide-binding domain of ferredoxin-NADP reductase (FNR) module"/>
    <property type="match status" value="1"/>
</dbReference>
<dbReference type="GO" id="GO:0051537">
    <property type="term" value="F:2 iron, 2 sulfur cluster binding"/>
    <property type="evidence" value="ECO:0007669"/>
    <property type="project" value="UniProtKB-KW"/>
</dbReference>
<dbReference type="PROSITE" id="PS51085">
    <property type="entry name" value="2FE2S_FER_2"/>
    <property type="match status" value="1"/>
</dbReference>
<dbReference type="STRING" id="1219011.GCA_001895045_00825"/>
<dbReference type="PANTHER" id="PTHR47354:SF6">
    <property type="entry name" value="NADH OXIDOREDUCTASE HCR"/>
    <property type="match status" value="1"/>
</dbReference>
<evidence type="ECO:0000256" key="4">
    <source>
        <dbReference type="ARBA" id="ARBA00022723"/>
    </source>
</evidence>
<dbReference type="GO" id="GO:0016491">
    <property type="term" value="F:oxidoreductase activity"/>
    <property type="evidence" value="ECO:0007669"/>
    <property type="project" value="UniProtKB-KW"/>
</dbReference>
<dbReference type="InterPro" id="IPR012675">
    <property type="entry name" value="Beta-grasp_dom_sf"/>
</dbReference>
<evidence type="ECO:0000256" key="7">
    <source>
        <dbReference type="ARBA" id="ARBA00023004"/>
    </source>
</evidence>
<dbReference type="InterPro" id="IPR001433">
    <property type="entry name" value="OxRdtase_FAD/NAD-bd"/>
</dbReference>
<dbReference type="InterPro" id="IPR050415">
    <property type="entry name" value="MRET"/>
</dbReference>
<dbReference type="AlphaFoldDB" id="A0A2X4TT24"/>
<name>A0A2X4TT24_9NOCA</name>
<dbReference type="KEGG" id="rcr:NCTC10994_01107"/>
<dbReference type="Pfam" id="PF00970">
    <property type="entry name" value="FAD_binding_6"/>
    <property type="match status" value="1"/>
</dbReference>
<dbReference type="SUPFAM" id="SSF54292">
    <property type="entry name" value="2Fe-2S ferredoxin-like"/>
    <property type="match status" value="1"/>
</dbReference>
<evidence type="ECO:0000256" key="3">
    <source>
        <dbReference type="ARBA" id="ARBA00022714"/>
    </source>
</evidence>
<dbReference type="PROSITE" id="PS51384">
    <property type="entry name" value="FAD_FR"/>
    <property type="match status" value="1"/>
</dbReference>
<proteinExistence type="predicted"/>
<dbReference type="Pfam" id="PF00111">
    <property type="entry name" value="Fer2"/>
    <property type="match status" value="1"/>
</dbReference>
<keyword evidence="12" id="KW-1185">Reference proteome</keyword>
<evidence type="ECO:0000256" key="6">
    <source>
        <dbReference type="ARBA" id="ARBA00023002"/>
    </source>
</evidence>
<evidence type="ECO:0000313" key="11">
    <source>
        <dbReference type="EMBL" id="SQI29549.1"/>
    </source>
</evidence>
<dbReference type="InterPro" id="IPR039261">
    <property type="entry name" value="FNR_nucleotide-bd"/>
</dbReference>
<evidence type="ECO:0000256" key="5">
    <source>
        <dbReference type="ARBA" id="ARBA00022827"/>
    </source>
</evidence>
<dbReference type="CDD" id="cd06216">
    <property type="entry name" value="FNR_iron_sulfur_binding_2"/>
    <property type="match status" value="1"/>
</dbReference>
<dbReference type="PRINTS" id="PR00410">
    <property type="entry name" value="PHEHYDRXLASE"/>
</dbReference>
<dbReference type="InterPro" id="IPR008333">
    <property type="entry name" value="Cbr1-like_FAD-bd_dom"/>
</dbReference>
<dbReference type="InterPro" id="IPR036010">
    <property type="entry name" value="2Fe-2S_ferredoxin-like_sf"/>
</dbReference>
<dbReference type="Pfam" id="PF00175">
    <property type="entry name" value="NAD_binding_1"/>
    <property type="match status" value="1"/>
</dbReference>
<dbReference type="PANTHER" id="PTHR47354">
    <property type="entry name" value="NADH OXIDOREDUCTASE HCR"/>
    <property type="match status" value="1"/>
</dbReference>
<evidence type="ECO:0000313" key="12">
    <source>
        <dbReference type="Proteomes" id="UP000249091"/>
    </source>
</evidence>
<keyword evidence="2" id="KW-0285">Flavoprotein</keyword>
<evidence type="ECO:0000259" key="9">
    <source>
        <dbReference type="PROSITE" id="PS51085"/>
    </source>
</evidence>
<dbReference type="InterPro" id="IPR017927">
    <property type="entry name" value="FAD-bd_FR_type"/>
</dbReference>
<keyword evidence="8" id="KW-0411">Iron-sulfur</keyword>
<keyword evidence="4" id="KW-0479">Metal-binding</keyword>
<protein>
    <submittedName>
        <fullName evidence="11">Putative NADPH oxidoreductase</fullName>
    </submittedName>
</protein>
<dbReference type="Proteomes" id="UP000249091">
    <property type="component" value="Chromosome 1"/>
</dbReference>
<dbReference type="RefSeq" id="WP_072698910.1">
    <property type="nucleotide sequence ID" value="NZ_JAFBBL010000001.1"/>
</dbReference>
<dbReference type="InterPro" id="IPR001041">
    <property type="entry name" value="2Fe-2S_ferredoxin-type"/>
</dbReference>
<keyword evidence="5" id="KW-0274">FAD</keyword>
<evidence type="ECO:0000256" key="2">
    <source>
        <dbReference type="ARBA" id="ARBA00022630"/>
    </source>
</evidence>
<evidence type="ECO:0000259" key="10">
    <source>
        <dbReference type="PROSITE" id="PS51384"/>
    </source>
</evidence>
<keyword evidence="6" id="KW-0560">Oxidoreductase</keyword>
<feature type="domain" description="FAD-binding FR-type" evidence="10">
    <location>
        <begin position="40"/>
        <end position="151"/>
    </location>
</feature>
<keyword evidence="3" id="KW-0001">2Fe-2S</keyword>
<evidence type="ECO:0000256" key="1">
    <source>
        <dbReference type="ARBA" id="ARBA00001974"/>
    </source>
</evidence>
<dbReference type="CDD" id="cd00207">
    <property type="entry name" value="fer2"/>
    <property type="match status" value="1"/>
</dbReference>
<keyword evidence="7" id="KW-0408">Iron</keyword>
<reference evidence="11 12" key="1">
    <citation type="submission" date="2018-06" db="EMBL/GenBank/DDBJ databases">
        <authorList>
            <consortium name="Pathogen Informatics"/>
            <person name="Doyle S."/>
        </authorList>
    </citation>
    <scope>NUCLEOTIDE SEQUENCE [LARGE SCALE GENOMIC DNA]</scope>
    <source>
        <strain evidence="11 12">NCTC10994</strain>
    </source>
</reference>
<accession>A0A2X4TT24</accession>
<gene>
    <name evidence="11" type="ORF">NCTC10994_01107</name>
</gene>
<comment type="cofactor">
    <cofactor evidence="1">
        <name>FAD</name>
        <dbReference type="ChEBI" id="CHEBI:57692"/>
    </cofactor>
</comment>
<evidence type="ECO:0000256" key="8">
    <source>
        <dbReference type="ARBA" id="ARBA00023014"/>
    </source>
</evidence>
<dbReference type="PRINTS" id="PR00371">
    <property type="entry name" value="FPNCR"/>
</dbReference>
<organism evidence="11 12">
    <name type="scientific">Rhodococcus coprophilus</name>
    <dbReference type="NCBI Taxonomy" id="38310"/>
    <lineage>
        <taxon>Bacteria</taxon>
        <taxon>Bacillati</taxon>
        <taxon>Actinomycetota</taxon>
        <taxon>Actinomycetes</taxon>
        <taxon>Mycobacteriales</taxon>
        <taxon>Nocardiaceae</taxon>
        <taxon>Rhodococcus</taxon>
    </lineage>
</organism>
<dbReference type="Gene3D" id="2.40.30.10">
    <property type="entry name" value="Translation factors"/>
    <property type="match status" value="1"/>
</dbReference>
<dbReference type="SUPFAM" id="SSF63380">
    <property type="entry name" value="Riboflavin synthase domain-like"/>
    <property type="match status" value="1"/>
</dbReference>
<dbReference type="GO" id="GO:0046872">
    <property type="term" value="F:metal ion binding"/>
    <property type="evidence" value="ECO:0007669"/>
    <property type="project" value="UniProtKB-KW"/>
</dbReference>
<feature type="domain" description="2Fe-2S ferredoxin-type" evidence="9">
    <location>
        <begin position="292"/>
        <end position="373"/>
    </location>
</feature>
<dbReference type="Gene3D" id="3.10.20.30">
    <property type="match status" value="1"/>
</dbReference>
<dbReference type="InterPro" id="IPR001709">
    <property type="entry name" value="Flavoprot_Pyr_Nucl_cyt_Rdtase"/>
</dbReference>
<dbReference type="EMBL" id="LS483468">
    <property type="protein sequence ID" value="SQI29549.1"/>
    <property type="molecule type" value="Genomic_DNA"/>
</dbReference>
<dbReference type="InterPro" id="IPR017938">
    <property type="entry name" value="Riboflavin_synthase-like_b-brl"/>
</dbReference>
<dbReference type="SUPFAM" id="SSF52343">
    <property type="entry name" value="Ferredoxin reductase-like, C-terminal NADP-linked domain"/>
    <property type="match status" value="1"/>
</dbReference>